<dbReference type="AlphaFoldDB" id="A0A132AF43"/>
<organism evidence="1 2">
    <name type="scientific">Sarcoptes scabiei</name>
    <name type="common">Itch mite</name>
    <name type="synonym">Acarus scabiei</name>
    <dbReference type="NCBI Taxonomy" id="52283"/>
    <lineage>
        <taxon>Eukaryota</taxon>
        <taxon>Metazoa</taxon>
        <taxon>Ecdysozoa</taxon>
        <taxon>Arthropoda</taxon>
        <taxon>Chelicerata</taxon>
        <taxon>Arachnida</taxon>
        <taxon>Acari</taxon>
        <taxon>Acariformes</taxon>
        <taxon>Sarcoptiformes</taxon>
        <taxon>Astigmata</taxon>
        <taxon>Psoroptidia</taxon>
        <taxon>Sarcoptoidea</taxon>
        <taxon>Sarcoptidae</taxon>
        <taxon>Sarcoptinae</taxon>
        <taxon>Sarcoptes</taxon>
    </lineage>
</organism>
<reference evidence="1 2" key="1">
    <citation type="journal article" date="2015" name="Parasit. Vectors">
        <title>Draft genome of the scabies mite.</title>
        <authorList>
            <person name="Rider S.D.Jr."/>
            <person name="Morgan M.S."/>
            <person name="Arlian L.G."/>
        </authorList>
    </citation>
    <scope>NUCLEOTIDE SEQUENCE [LARGE SCALE GENOMIC DNA]</scope>
    <source>
        <strain evidence="1">Arlian Lab</strain>
    </source>
</reference>
<sequence length="67" mass="7522">MFGRFLIEFVFIHHHLEYGHSDDDDDDDDGDGHKDYIMMIKAALFSGAGGGSVEQCNGIRLYQISTL</sequence>
<accession>A0A132AF43</accession>
<evidence type="ECO:0000313" key="2">
    <source>
        <dbReference type="Proteomes" id="UP000616769"/>
    </source>
</evidence>
<dbReference type="EMBL" id="JXLN01013801">
    <property type="protein sequence ID" value="KPM09611.1"/>
    <property type="molecule type" value="Genomic_DNA"/>
</dbReference>
<proteinExistence type="predicted"/>
<gene>
    <name evidence="1" type="ORF">QR98_0081500</name>
</gene>
<dbReference type="Proteomes" id="UP000616769">
    <property type="component" value="Unassembled WGS sequence"/>
</dbReference>
<protein>
    <submittedName>
        <fullName evidence="1">Uncharacterized protein</fullName>
    </submittedName>
</protein>
<dbReference type="VEuPathDB" id="VectorBase:SSCA008761"/>
<comment type="caution">
    <text evidence="1">The sequence shown here is derived from an EMBL/GenBank/DDBJ whole genome shotgun (WGS) entry which is preliminary data.</text>
</comment>
<evidence type="ECO:0000313" key="1">
    <source>
        <dbReference type="EMBL" id="KPM09611.1"/>
    </source>
</evidence>
<name>A0A132AF43_SARSC</name>